<sequence length="140" mass="15621">MADQIPYRPNPNNMQLATPTDQDRIQALTEELAGKDKIIEDLKAMKQAYGEIIGILQHAVQHRDVVQALLESHVGILEASTQKQGEHNDLLRKIVRGQQERIEEADGVIEMQGEEIATLEERDRVLKGIEAAFGKVDLSG</sequence>
<dbReference type="AlphaFoldDB" id="A0AAN7W785"/>
<proteinExistence type="predicted"/>
<protein>
    <submittedName>
        <fullName evidence="1">Uncharacterized protein</fullName>
    </submittedName>
</protein>
<organism evidence="1 2">
    <name type="scientific">Elasticomyces elasticus</name>
    <dbReference type="NCBI Taxonomy" id="574655"/>
    <lineage>
        <taxon>Eukaryota</taxon>
        <taxon>Fungi</taxon>
        <taxon>Dikarya</taxon>
        <taxon>Ascomycota</taxon>
        <taxon>Pezizomycotina</taxon>
        <taxon>Dothideomycetes</taxon>
        <taxon>Dothideomycetidae</taxon>
        <taxon>Mycosphaerellales</taxon>
        <taxon>Teratosphaeriaceae</taxon>
        <taxon>Elasticomyces</taxon>
    </lineage>
</organism>
<reference evidence="1" key="1">
    <citation type="submission" date="2023-08" db="EMBL/GenBank/DDBJ databases">
        <title>Black Yeasts Isolated from many extreme environments.</title>
        <authorList>
            <person name="Coleine C."/>
            <person name="Stajich J.E."/>
            <person name="Selbmann L."/>
        </authorList>
    </citation>
    <scope>NUCLEOTIDE SEQUENCE</scope>
    <source>
        <strain evidence="1">CCFEE 5810</strain>
    </source>
</reference>
<evidence type="ECO:0000313" key="1">
    <source>
        <dbReference type="EMBL" id="KAK5701931.1"/>
    </source>
</evidence>
<accession>A0AAN7W785</accession>
<name>A0AAN7W785_9PEZI</name>
<gene>
    <name evidence="1" type="ORF">LTR97_004749</name>
</gene>
<evidence type="ECO:0000313" key="2">
    <source>
        <dbReference type="Proteomes" id="UP001310594"/>
    </source>
</evidence>
<dbReference type="EMBL" id="JAVRQU010000006">
    <property type="protein sequence ID" value="KAK5701931.1"/>
    <property type="molecule type" value="Genomic_DNA"/>
</dbReference>
<dbReference type="Proteomes" id="UP001310594">
    <property type="component" value="Unassembled WGS sequence"/>
</dbReference>
<comment type="caution">
    <text evidence="1">The sequence shown here is derived from an EMBL/GenBank/DDBJ whole genome shotgun (WGS) entry which is preliminary data.</text>
</comment>